<dbReference type="InterPro" id="IPR002197">
    <property type="entry name" value="HTH_Fis"/>
</dbReference>
<evidence type="ECO:0000259" key="8">
    <source>
        <dbReference type="PROSITE" id="PS50110"/>
    </source>
</evidence>
<dbReference type="SUPFAM" id="SSF52540">
    <property type="entry name" value="P-loop containing nucleoside triphosphate hydrolases"/>
    <property type="match status" value="1"/>
</dbReference>
<dbReference type="InterPro" id="IPR009057">
    <property type="entry name" value="Homeodomain-like_sf"/>
</dbReference>
<dbReference type="Proteomes" id="UP000324233">
    <property type="component" value="Chromosome"/>
</dbReference>
<reference evidence="9 10" key="1">
    <citation type="submission" date="2019-08" db="EMBL/GenBank/DDBJ databases">
        <title>Deep-cultivation of Planctomycetes and their phenomic and genomic characterization uncovers novel biology.</title>
        <authorList>
            <person name="Wiegand S."/>
            <person name="Jogler M."/>
            <person name="Boedeker C."/>
            <person name="Pinto D."/>
            <person name="Vollmers J."/>
            <person name="Rivas-Marin E."/>
            <person name="Kohn T."/>
            <person name="Peeters S.H."/>
            <person name="Heuer A."/>
            <person name="Rast P."/>
            <person name="Oberbeckmann S."/>
            <person name="Bunk B."/>
            <person name="Jeske O."/>
            <person name="Meyerdierks A."/>
            <person name="Storesund J.E."/>
            <person name="Kallscheuer N."/>
            <person name="Luecker S."/>
            <person name="Lage O.M."/>
            <person name="Pohl T."/>
            <person name="Merkel B.J."/>
            <person name="Hornburger P."/>
            <person name="Mueller R.-W."/>
            <person name="Bruemmer F."/>
            <person name="Labrenz M."/>
            <person name="Spormann A.M."/>
            <person name="Op den Camp H."/>
            <person name="Overmann J."/>
            <person name="Amann R."/>
            <person name="Jetten M.S.M."/>
            <person name="Mascher T."/>
            <person name="Medema M.H."/>
            <person name="Devos D.P."/>
            <person name="Kaster A.-K."/>
            <person name="Ovreas L."/>
            <person name="Rohde M."/>
            <person name="Galperin M.Y."/>
            <person name="Jogler C."/>
        </authorList>
    </citation>
    <scope>NUCLEOTIDE SEQUENCE [LARGE SCALE GENOMIC DNA]</scope>
    <source>
        <strain evidence="9 10">OJF2</strain>
    </source>
</reference>
<protein>
    <submittedName>
        <fullName evidence="9">Transcriptional regulatory protein ZraR</fullName>
    </submittedName>
</protein>
<comment type="caution">
    <text evidence="5">Lacks conserved residue(s) required for the propagation of feature annotation.</text>
</comment>
<feature type="region of interest" description="Disordered" evidence="6">
    <location>
        <begin position="279"/>
        <end position="299"/>
    </location>
</feature>
<evidence type="ECO:0000256" key="6">
    <source>
        <dbReference type="SAM" id="MobiDB-lite"/>
    </source>
</evidence>
<dbReference type="CDD" id="cd00156">
    <property type="entry name" value="REC"/>
    <property type="match status" value="1"/>
</dbReference>
<dbReference type="Pfam" id="PF00072">
    <property type="entry name" value="Response_reg"/>
    <property type="match status" value="1"/>
</dbReference>
<evidence type="ECO:0000256" key="3">
    <source>
        <dbReference type="ARBA" id="ARBA00023015"/>
    </source>
</evidence>
<keyword evidence="1" id="KW-0547">Nucleotide-binding</keyword>
<evidence type="ECO:0000256" key="2">
    <source>
        <dbReference type="ARBA" id="ARBA00022840"/>
    </source>
</evidence>
<dbReference type="SMART" id="SM00382">
    <property type="entry name" value="AAA"/>
    <property type="match status" value="1"/>
</dbReference>
<accession>A0A5B9W212</accession>
<dbReference type="PRINTS" id="PR01590">
    <property type="entry name" value="HTHFIS"/>
</dbReference>
<keyword evidence="3" id="KW-0805">Transcription regulation</keyword>
<dbReference type="EMBL" id="CP042997">
    <property type="protein sequence ID" value="QEH34702.1"/>
    <property type="molecule type" value="Genomic_DNA"/>
</dbReference>
<dbReference type="GO" id="GO:0000160">
    <property type="term" value="P:phosphorelay signal transduction system"/>
    <property type="evidence" value="ECO:0007669"/>
    <property type="project" value="InterPro"/>
</dbReference>
<keyword evidence="2" id="KW-0067">ATP-binding</keyword>
<dbReference type="InterPro" id="IPR002078">
    <property type="entry name" value="Sigma_54_int"/>
</dbReference>
<proteinExistence type="predicted"/>
<dbReference type="InterPro" id="IPR011006">
    <property type="entry name" value="CheY-like_superfamily"/>
</dbReference>
<dbReference type="CDD" id="cd00009">
    <property type="entry name" value="AAA"/>
    <property type="match status" value="1"/>
</dbReference>
<dbReference type="Gene3D" id="3.40.50.2300">
    <property type="match status" value="1"/>
</dbReference>
<dbReference type="InterPro" id="IPR058031">
    <property type="entry name" value="AAA_lid_NorR"/>
</dbReference>
<feature type="domain" description="Response regulatory" evidence="8">
    <location>
        <begin position="5"/>
        <end position="119"/>
    </location>
</feature>
<dbReference type="SUPFAM" id="SSF46689">
    <property type="entry name" value="Homeodomain-like"/>
    <property type="match status" value="1"/>
</dbReference>
<dbReference type="Pfam" id="PF02954">
    <property type="entry name" value="HTH_8"/>
    <property type="match status" value="1"/>
</dbReference>
<dbReference type="InterPro" id="IPR001789">
    <property type="entry name" value="Sig_transdc_resp-reg_receiver"/>
</dbReference>
<evidence type="ECO:0000256" key="1">
    <source>
        <dbReference type="ARBA" id="ARBA00022741"/>
    </source>
</evidence>
<dbReference type="GO" id="GO:0006355">
    <property type="term" value="P:regulation of DNA-templated transcription"/>
    <property type="evidence" value="ECO:0007669"/>
    <property type="project" value="InterPro"/>
</dbReference>
<dbReference type="AlphaFoldDB" id="A0A5B9W212"/>
<organism evidence="9 10">
    <name type="scientific">Aquisphaera giovannonii</name>
    <dbReference type="NCBI Taxonomy" id="406548"/>
    <lineage>
        <taxon>Bacteria</taxon>
        <taxon>Pseudomonadati</taxon>
        <taxon>Planctomycetota</taxon>
        <taxon>Planctomycetia</taxon>
        <taxon>Isosphaerales</taxon>
        <taxon>Isosphaeraceae</taxon>
        <taxon>Aquisphaera</taxon>
    </lineage>
</organism>
<evidence type="ECO:0000313" key="9">
    <source>
        <dbReference type="EMBL" id="QEH34702.1"/>
    </source>
</evidence>
<dbReference type="Gene3D" id="3.40.50.300">
    <property type="entry name" value="P-loop containing nucleotide triphosphate hydrolases"/>
    <property type="match status" value="1"/>
</dbReference>
<evidence type="ECO:0000313" key="10">
    <source>
        <dbReference type="Proteomes" id="UP000324233"/>
    </source>
</evidence>
<evidence type="ECO:0000256" key="4">
    <source>
        <dbReference type="ARBA" id="ARBA00023163"/>
    </source>
</evidence>
<name>A0A5B9W212_9BACT</name>
<feature type="compositionally biased region" description="Acidic residues" evidence="6">
    <location>
        <begin position="279"/>
        <end position="290"/>
    </location>
</feature>
<gene>
    <name evidence="9" type="primary">zraR_4</name>
    <name evidence="9" type="ORF">OJF2_32440</name>
</gene>
<dbReference type="Pfam" id="PF00158">
    <property type="entry name" value="Sigma54_activat"/>
    <property type="match status" value="1"/>
</dbReference>
<evidence type="ECO:0000256" key="5">
    <source>
        <dbReference type="PROSITE-ProRule" id="PRU00169"/>
    </source>
</evidence>
<dbReference type="SUPFAM" id="SSF52172">
    <property type="entry name" value="CheY-like"/>
    <property type="match status" value="1"/>
</dbReference>
<dbReference type="PROSITE" id="PS50045">
    <property type="entry name" value="SIGMA54_INTERACT_4"/>
    <property type="match status" value="1"/>
</dbReference>
<feature type="domain" description="Sigma-54 factor interaction" evidence="7">
    <location>
        <begin position="217"/>
        <end position="452"/>
    </location>
</feature>
<keyword evidence="4" id="KW-0804">Transcription</keyword>
<dbReference type="InterPro" id="IPR027417">
    <property type="entry name" value="P-loop_NTPase"/>
</dbReference>
<dbReference type="PANTHER" id="PTHR32071">
    <property type="entry name" value="TRANSCRIPTIONAL REGULATORY PROTEIN"/>
    <property type="match status" value="1"/>
</dbReference>
<dbReference type="Pfam" id="PF25601">
    <property type="entry name" value="AAA_lid_14"/>
    <property type="match status" value="1"/>
</dbReference>
<keyword evidence="10" id="KW-1185">Reference proteome</keyword>
<dbReference type="Gene3D" id="1.10.10.60">
    <property type="entry name" value="Homeodomain-like"/>
    <property type="match status" value="1"/>
</dbReference>
<dbReference type="GO" id="GO:0005524">
    <property type="term" value="F:ATP binding"/>
    <property type="evidence" value="ECO:0007669"/>
    <property type="project" value="UniProtKB-KW"/>
</dbReference>
<dbReference type="RefSeq" id="WP_148594588.1">
    <property type="nucleotide sequence ID" value="NZ_CP042997.1"/>
</dbReference>
<evidence type="ECO:0000259" key="7">
    <source>
        <dbReference type="PROSITE" id="PS50045"/>
    </source>
</evidence>
<sequence>MRKFRILIVCPDPQGLALLTSMLKSLGHLIEEASTDRGAVRLMERSPMDLVLASVDPGESEALELLSYTRRKYSEVPVILMFPRAHPDRAKEALRLGAMAVLKYPVPAAELRAAVLQALEQCQPRAADGRAATPHAGLSSRPQAYAATAAAPASSQGVAPANLFAMPMSFASPARLPSYGTPGLQSMDPVDGVLRPVDTPAAFPTSPARPAPREAELVTTDPGLRQVIELAATLAGTSAPVLIVGEPGTGKSLLAQILHDGGGPPDRPFVVLRAGDLEEPEADGEGEEPEPAARRGAAASALTEWARKLDSARGGTLFIEEVGALPAEIQLQLQREFQYRDIEVAAGRARHNSQPGVRFILSTSENLPAAVEQGRFRPELYHRISALSLMVPPLRLRGTDVELLAEQFRARFAHEFHKDVVGFTRDALEALQKHEWPGNVRELQGVIQRAVSRCSSPRITSSHLTPILNLQRQARAAAGTSGPHVPMGIRPLKEALEEPEKRIIIQALQAFNWNRQETARVLDINRTTLYKKMKKYGLLVDEPIWAG</sequence>
<dbReference type="InterPro" id="IPR003593">
    <property type="entry name" value="AAA+_ATPase"/>
</dbReference>
<dbReference type="GO" id="GO:0043565">
    <property type="term" value="F:sequence-specific DNA binding"/>
    <property type="evidence" value="ECO:0007669"/>
    <property type="project" value="InterPro"/>
</dbReference>
<dbReference type="KEGG" id="agv:OJF2_32440"/>
<dbReference type="Gene3D" id="1.10.8.60">
    <property type="match status" value="1"/>
</dbReference>
<dbReference type="PROSITE" id="PS50110">
    <property type="entry name" value="RESPONSE_REGULATORY"/>
    <property type="match status" value="1"/>
</dbReference>
<dbReference type="OrthoDB" id="9771372at2"/>